<dbReference type="GO" id="GO:0051252">
    <property type="term" value="P:regulation of RNA metabolic process"/>
    <property type="evidence" value="ECO:0007669"/>
    <property type="project" value="UniProtKB-ARBA"/>
</dbReference>
<dbReference type="Pfam" id="PF00313">
    <property type="entry name" value="CSD"/>
    <property type="match status" value="1"/>
</dbReference>
<sequence>MNNLGDAFADAGVVEEEDVEEVNQEVAENDVAGDKATGNVKWFDSEKGYGFIEQEDGDDVFVHFSAIQEDGFKDLEEGKEVQFEIVETEKGLQAENVTKL</sequence>
<dbReference type="PROSITE" id="PS00352">
    <property type="entry name" value="CSD_1"/>
    <property type="match status" value="1"/>
</dbReference>
<proteinExistence type="predicted"/>
<gene>
    <name evidence="5" type="ORF">JOC47_002429</name>
</gene>
<dbReference type="GO" id="GO:0005737">
    <property type="term" value="C:cytoplasm"/>
    <property type="evidence" value="ECO:0007669"/>
    <property type="project" value="UniProtKB-SubCell"/>
</dbReference>
<dbReference type="AlphaFoldDB" id="A0A938XPW3"/>
<dbReference type="Gene3D" id="6.20.370.130">
    <property type="match status" value="1"/>
</dbReference>
<dbReference type="PROSITE" id="PS51857">
    <property type="entry name" value="CSD_2"/>
    <property type="match status" value="1"/>
</dbReference>
<dbReference type="FunFam" id="2.40.50.140:FF:000006">
    <property type="entry name" value="Cold shock protein CspC"/>
    <property type="match status" value="1"/>
</dbReference>
<dbReference type="EMBL" id="JAFBDQ010000014">
    <property type="protein sequence ID" value="MBM7557563.1"/>
    <property type="molecule type" value="Genomic_DNA"/>
</dbReference>
<dbReference type="GO" id="GO:0003676">
    <property type="term" value="F:nucleic acid binding"/>
    <property type="evidence" value="ECO:0007669"/>
    <property type="project" value="InterPro"/>
</dbReference>
<dbReference type="SMART" id="SM00357">
    <property type="entry name" value="CSP"/>
    <property type="match status" value="1"/>
</dbReference>
<keyword evidence="2" id="KW-0963">Cytoplasm</keyword>
<evidence type="ECO:0000256" key="2">
    <source>
        <dbReference type="ARBA" id="ARBA00022490"/>
    </source>
</evidence>
<feature type="domain" description="CSD" evidence="4">
    <location>
        <begin position="35"/>
        <end position="99"/>
    </location>
</feature>
<evidence type="ECO:0000313" key="5">
    <source>
        <dbReference type="EMBL" id="MBM7557563.1"/>
    </source>
</evidence>
<evidence type="ECO:0000313" key="6">
    <source>
        <dbReference type="Proteomes" id="UP000774000"/>
    </source>
</evidence>
<protein>
    <submittedName>
        <fullName evidence="5">CspA family cold shock protein</fullName>
    </submittedName>
</protein>
<dbReference type="InterPro" id="IPR019844">
    <property type="entry name" value="CSD_CS"/>
</dbReference>
<accession>A0A938XPW3</accession>
<comment type="caution">
    <text evidence="5">The sequence shown here is derived from an EMBL/GenBank/DDBJ whole genome shotgun (WGS) entry which is preliminary data.</text>
</comment>
<organism evidence="5 6">
    <name type="scientific">Halanaerobacter jeridensis</name>
    <dbReference type="NCBI Taxonomy" id="706427"/>
    <lineage>
        <taxon>Bacteria</taxon>
        <taxon>Bacillati</taxon>
        <taxon>Bacillota</taxon>
        <taxon>Clostridia</taxon>
        <taxon>Halanaerobiales</taxon>
        <taxon>Halobacteroidaceae</taxon>
        <taxon>Halanaerobacter</taxon>
    </lineage>
</organism>
<dbReference type="InterPro" id="IPR002059">
    <property type="entry name" value="CSP_DNA-bd"/>
</dbReference>
<dbReference type="CDD" id="cd04458">
    <property type="entry name" value="CSP_CDS"/>
    <property type="match status" value="1"/>
</dbReference>
<reference evidence="5" key="1">
    <citation type="submission" date="2021-01" db="EMBL/GenBank/DDBJ databases">
        <title>Genomic Encyclopedia of Type Strains, Phase IV (KMG-IV): sequencing the most valuable type-strain genomes for metagenomic binning, comparative biology and taxonomic classification.</title>
        <authorList>
            <person name="Goeker M."/>
        </authorList>
    </citation>
    <scope>NUCLEOTIDE SEQUENCE</scope>
    <source>
        <strain evidence="5">DSM 23230</strain>
    </source>
</reference>
<dbReference type="InterPro" id="IPR050181">
    <property type="entry name" value="Cold_shock_domain"/>
</dbReference>
<comment type="subcellular location">
    <subcellularLocation>
        <location evidence="1 3">Cytoplasm</location>
    </subcellularLocation>
</comment>
<dbReference type="Gene3D" id="2.40.50.140">
    <property type="entry name" value="Nucleic acid-binding proteins"/>
    <property type="match status" value="1"/>
</dbReference>
<dbReference type="PRINTS" id="PR00050">
    <property type="entry name" value="COLDSHOCK"/>
</dbReference>
<dbReference type="InterPro" id="IPR012340">
    <property type="entry name" value="NA-bd_OB-fold"/>
</dbReference>
<evidence type="ECO:0000256" key="1">
    <source>
        <dbReference type="ARBA" id="ARBA00004496"/>
    </source>
</evidence>
<dbReference type="InterPro" id="IPR011129">
    <property type="entry name" value="CSD"/>
</dbReference>
<dbReference type="Proteomes" id="UP000774000">
    <property type="component" value="Unassembled WGS sequence"/>
</dbReference>
<dbReference type="GO" id="GO:0010468">
    <property type="term" value="P:regulation of gene expression"/>
    <property type="evidence" value="ECO:0007669"/>
    <property type="project" value="UniProtKB-ARBA"/>
</dbReference>
<dbReference type="SUPFAM" id="SSF50249">
    <property type="entry name" value="Nucleic acid-binding proteins"/>
    <property type="match status" value="1"/>
</dbReference>
<dbReference type="PANTHER" id="PTHR11544">
    <property type="entry name" value="COLD SHOCK DOMAIN CONTAINING PROTEINS"/>
    <property type="match status" value="1"/>
</dbReference>
<keyword evidence="6" id="KW-1185">Reference proteome</keyword>
<name>A0A938XPW3_9FIRM</name>
<evidence type="ECO:0000256" key="3">
    <source>
        <dbReference type="RuleBase" id="RU000408"/>
    </source>
</evidence>
<evidence type="ECO:0000259" key="4">
    <source>
        <dbReference type="PROSITE" id="PS51857"/>
    </source>
</evidence>